<reference evidence="1" key="1">
    <citation type="journal article" date="2025" name="Int. J. Syst. Evol. Microbiol.">
        <title>Inconstantimicrobium mannanitabidum sp. nov., a novel member of the family Clostridiaceae isolated from anoxic soil under the treatment of reductive soil disinfestation.</title>
        <authorList>
            <person name="Ueki A."/>
            <person name="Tonouchi A."/>
            <person name="Honma S."/>
            <person name="Kaku N."/>
            <person name="Ueki K."/>
        </authorList>
    </citation>
    <scope>NUCLEOTIDE SEQUENCE</scope>
    <source>
        <strain evidence="1">TW13</strain>
    </source>
</reference>
<gene>
    <name evidence="1" type="ORF">rsdtw13_42540</name>
</gene>
<keyword evidence="2" id="KW-1185">Reference proteome</keyword>
<accession>A0ACB5RIP0</accession>
<evidence type="ECO:0000313" key="2">
    <source>
        <dbReference type="Proteomes" id="UP001058074"/>
    </source>
</evidence>
<dbReference type="EMBL" id="BROD01000002">
    <property type="protein sequence ID" value="GKX68996.1"/>
    <property type="molecule type" value="Genomic_DNA"/>
</dbReference>
<organism evidence="1 2">
    <name type="scientific">Inconstantimicrobium mannanitabidum</name>
    <dbReference type="NCBI Taxonomy" id="1604901"/>
    <lineage>
        <taxon>Bacteria</taxon>
        <taxon>Bacillati</taxon>
        <taxon>Bacillota</taxon>
        <taxon>Clostridia</taxon>
        <taxon>Eubacteriales</taxon>
        <taxon>Clostridiaceae</taxon>
        <taxon>Inconstantimicrobium</taxon>
    </lineage>
</organism>
<protein>
    <submittedName>
        <fullName evidence="1">Uncharacterized protein</fullName>
    </submittedName>
</protein>
<sequence length="396" mass="43620">MLLTNAIKKHASNLVQAQNDYKLNVIRTNTFMTSVLTSQIPSLNYKPKDFQEYLTAFQKANGTALDWSNKVMAKLLTVPDEIVSYNDIIISLLNDAQTQTEALKVHPDNSIAIKILTNDLDTLSTQLSMVRSFISGSVTSIEGVKNNLPDMAKQLENISNRAINDEKADKKQIDDLNKAVDKLKSDIDSCTASIVGFSIATGAAVTFGIISTIAAWPIGAVTWFFIAPVVAVSVYYIVIDSIQIETDKKLIENIQKEITGVTADVATLSLLSKNFTNMANEASKVQSNLQAVLNEWIVLENDINRAINEIKDAINEKNQKKFNEILTDLKEATAAWKDAYTQAGALHLDLGVNNCELKLGMSSDEVKKALEGGKVIDIISYYNEIQKVNSKELQPV</sequence>
<name>A0ACB5RIP0_9CLOT</name>
<evidence type="ECO:0000313" key="1">
    <source>
        <dbReference type="EMBL" id="GKX68996.1"/>
    </source>
</evidence>
<proteinExistence type="predicted"/>
<dbReference type="Proteomes" id="UP001058074">
    <property type="component" value="Unassembled WGS sequence"/>
</dbReference>
<comment type="caution">
    <text evidence="1">The sequence shown here is derived from an EMBL/GenBank/DDBJ whole genome shotgun (WGS) entry which is preliminary data.</text>
</comment>